<organism evidence="1 2">
    <name type="scientific">Elysia crispata</name>
    <name type="common">lettuce slug</name>
    <dbReference type="NCBI Taxonomy" id="231223"/>
    <lineage>
        <taxon>Eukaryota</taxon>
        <taxon>Metazoa</taxon>
        <taxon>Spiralia</taxon>
        <taxon>Lophotrochozoa</taxon>
        <taxon>Mollusca</taxon>
        <taxon>Gastropoda</taxon>
        <taxon>Heterobranchia</taxon>
        <taxon>Euthyneura</taxon>
        <taxon>Panpulmonata</taxon>
        <taxon>Sacoglossa</taxon>
        <taxon>Placobranchoidea</taxon>
        <taxon>Plakobranchidae</taxon>
        <taxon>Elysia</taxon>
    </lineage>
</organism>
<evidence type="ECO:0000313" key="1">
    <source>
        <dbReference type="EMBL" id="KAK3744696.1"/>
    </source>
</evidence>
<comment type="caution">
    <text evidence="1">The sequence shown here is derived from an EMBL/GenBank/DDBJ whole genome shotgun (WGS) entry which is preliminary data.</text>
</comment>
<keyword evidence="2" id="KW-1185">Reference proteome</keyword>
<name>A0AAE1CY40_9GAST</name>
<dbReference type="AlphaFoldDB" id="A0AAE1CY40"/>
<dbReference type="EMBL" id="JAWDGP010006253">
    <property type="protein sequence ID" value="KAK3744696.1"/>
    <property type="molecule type" value="Genomic_DNA"/>
</dbReference>
<accession>A0AAE1CY40</accession>
<sequence length="84" mass="9008">MEPSPRSISVLSLVHGHNLYGAKSTANVCMEPRPRKTSSRSSAGRCSCFIQGDMRAIPGKANYLHADKVSKFCLVATIGLGSTR</sequence>
<protein>
    <submittedName>
        <fullName evidence="1">Uncharacterized protein</fullName>
    </submittedName>
</protein>
<reference evidence="1" key="1">
    <citation type="journal article" date="2023" name="G3 (Bethesda)">
        <title>A reference genome for the long-term kleptoplast-retaining sea slug Elysia crispata morphotype clarki.</title>
        <authorList>
            <person name="Eastman K.E."/>
            <person name="Pendleton A.L."/>
            <person name="Shaikh M.A."/>
            <person name="Suttiyut T."/>
            <person name="Ogas R."/>
            <person name="Tomko P."/>
            <person name="Gavelis G."/>
            <person name="Widhalm J.R."/>
            <person name="Wisecaver J.H."/>
        </authorList>
    </citation>
    <scope>NUCLEOTIDE SEQUENCE</scope>
    <source>
        <strain evidence="1">ECLA1</strain>
    </source>
</reference>
<evidence type="ECO:0000313" key="2">
    <source>
        <dbReference type="Proteomes" id="UP001283361"/>
    </source>
</evidence>
<gene>
    <name evidence="1" type="ORF">RRG08_062345</name>
</gene>
<dbReference type="Proteomes" id="UP001283361">
    <property type="component" value="Unassembled WGS sequence"/>
</dbReference>
<proteinExistence type="predicted"/>